<keyword evidence="2" id="KW-1185">Reference proteome</keyword>
<organism evidence="1 2">
    <name type="scientific">Gossypium australe</name>
    <dbReference type="NCBI Taxonomy" id="47621"/>
    <lineage>
        <taxon>Eukaryota</taxon>
        <taxon>Viridiplantae</taxon>
        <taxon>Streptophyta</taxon>
        <taxon>Embryophyta</taxon>
        <taxon>Tracheophyta</taxon>
        <taxon>Spermatophyta</taxon>
        <taxon>Magnoliopsida</taxon>
        <taxon>eudicotyledons</taxon>
        <taxon>Gunneridae</taxon>
        <taxon>Pentapetalae</taxon>
        <taxon>rosids</taxon>
        <taxon>malvids</taxon>
        <taxon>Malvales</taxon>
        <taxon>Malvaceae</taxon>
        <taxon>Malvoideae</taxon>
        <taxon>Gossypium</taxon>
    </lineage>
</organism>
<keyword evidence="1" id="KW-0808">Transferase</keyword>
<proteinExistence type="predicted"/>
<dbReference type="InterPro" id="IPR043128">
    <property type="entry name" value="Rev_trsase/Diguanyl_cyclase"/>
</dbReference>
<name>A0A5B6VLV1_9ROSI</name>
<dbReference type="PANTHER" id="PTHR37984:SF5">
    <property type="entry name" value="PROTEIN NYNRIN-LIKE"/>
    <property type="match status" value="1"/>
</dbReference>
<dbReference type="GO" id="GO:0003964">
    <property type="term" value="F:RNA-directed DNA polymerase activity"/>
    <property type="evidence" value="ECO:0007669"/>
    <property type="project" value="UniProtKB-KW"/>
</dbReference>
<dbReference type="CDD" id="cd01647">
    <property type="entry name" value="RT_LTR"/>
    <property type="match status" value="1"/>
</dbReference>
<dbReference type="OrthoDB" id="1733657at2759"/>
<evidence type="ECO:0000313" key="2">
    <source>
        <dbReference type="Proteomes" id="UP000325315"/>
    </source>
</evidence>
<accession>A0A5B6VLV1</accession>
<gene>
    <name evidence="1" type="ORF">EPI10_015827</name>
</gene>
<comment type="caution">
    <text evidence="1">The sequence shown here is derived from an EMBL/GenBank/DDBJ whole genome shotgun (WGS) entry which is preliminary data.</text>
</comment>
<dbReference type="Gene3D" id="3.30.70.270">
    <property type="match status" value="2"/>
</dbReference>
<dbReference type="Gene3D" id="3.10.10.10">
    <property type="entry name" value="HIV Type 1 Reverse Transcriptase, subunit A, domain 1"/>
    <property type="match status" value="1"/>
</dbReference>
<dbReference type="InterPro" id="IPR043502">
    <property type="entry name" value="DNA/RNA_pol_sf"/>
</dbReference>
<dbReference type="EMBL" id="SMMG02000006">
    <property type="protein sequence ID" value="KAA3470091.1"/>
    <property type="molecule type" value="Genomic_DNA"/>
</dbReference>
<reference evidence="2" key="1">
    <citation type="journal article" date="2019" name="Plant Biotechnol. J.">
        <title>Genome sequencing of the Australian wild diploid species Gossypium australe highlights disease resistance and delayed gland morphogenesis.</title>
        <authorList>
            <person name="Cai Y."/>
            <person name="Cai X."/>
            <person name="Wang Q."/>
            <person name="Wang P."/>
            <person name="Zhang Y."/>
            <person name="Cai C."/>
            <person name="Xu Y."/>
            <person name="Wang K."/>
            <person name="Zhou Z."/>
            <person name="Wang C."/>
            <person name="Geng S."/>
            <person name="Li B."/>
            <person name="Dong Q."/>
            <person name="Hou Y."/>
            <person name="Wang H."/>
            <person name="Ai P."/>
            <person name="Liu Z."/>
            <person name="Yi F."/>
            <person name="Sun M."/>
            <person name="An G."/>
            <person name="Cheng J."/>
            <person name="Zhang Y."/>
            <person name="Shi Q."/>
            <person name="Xie Y."/>
            <person name="Shi X."/>
            <person name="Chang Y."/>
            <person name="Huang F."/>
            <person name="Chen Y."/>
            <person name="Hong S."/>
            <person name="Mi L."/>
            <person name="Sun Q."/>
            <person name="Zhang L."/>
            <person name="Zhou B."/>
            <person name="Peng R."/>
            <person name="Zhang X."/>
            <person name="Liu F."/>
        </authorList>
    </citation>
    <scope>NUCLEOTIDE SEQUENCE [LARGE SCALE GENOMIC DNA]</scope>
    <source>
        <strain evidence="2">cv. PA1801</strain>
    </source>
</reference>
<dbReference type="SUPFAM" id="SSF56672">
    <property type="entry name" value="DNA/RNA polymerases"/>
    <property type="match status" value="1"/>
</dbReference>
<dbReference type="AlphaFoldDB" id="A0A5B6VLV1"/>
<dbReference type="Gene3D" id="1.10.340.70">
    <property type="match status" value="1"/>
</dbReference>
<keyword evidence="1" id="KW-0548">Nucleotidyltransferase</keyword>
<evidence type="ECO:0000313" key="1">
    <source>
        <dbReference type="EMBL" id="KAA3470091.1"/>
    </source>
</evidence>
<sequence>MIVYVARCREDKYVVDFALIDVGSMHSYIASGVSGQSIQVIKMYRRYPLEIQVVVFPTNLIELPFGDLDCASKRVTLKPEDDVEIVMVGKRRDYLSNVISALVAEKLVRKGCETFLAYLKNFSDIFSEELLTLPSDREVEFRIEGFPGTVLVSIAPYCMAPKELKELKELLDRGFIRPSVSPWGALNLFVKKKDGTMRMCFHEASVFSKIDLCFGYHQLKIKEADVHKTTFTTRYGHYKFLVMPFAVSGSIFVVFIDDILVYSKIVVDHDEHLRVVLRILHEKKLYAKLSKCELWLREVTFLRLVVSAEGIHVDPKKIEVVLERKQSRNRGFSLITAPLTKLLHKNTPFIGTDEQQSSFEKLKSILTQAPFLVQPKSGCVLMQEGKRNYLYGERCIIYTDHKSLKYLITRKELNDYNCVIEYDPSKANVVADALRWRSMSDLRAKFARLSLFEDDSLLAELQINSTWIDQIRDKDRVCMPNDMQLQQSILRGVDSSPYDMHPSGKRMYRDLRELYWWPDLKHERASKLKLSINYLRKLAKLYISKIVRLHGVPVSIISDRGLRFTSQFWIP</sequence>
<dbReference type="InterPro" id="IPR050951">
    <property type="entry name" value="Retrovirus_Pol_polyprotein"/>
</dbReference>
<dbReference type="Proteomes" id="UP000325315">
    <property type="component" value="Unassembled WGS sequence"/>
</dbReference>
<protein>
    <submittedName>
        <fullName evidence="1">Reverse transcriptase</fullName>
    </submittedName>
</protein>
<keyword evidence="1" id="KW-0695">RNA-directed DNA polymerase</keyword>
<dbReference type="PANTHER" id="PTHR37984">
    <property type="entry name" value="PROTEIN CBG26694"/>
    <property type="match status" value="1"/>
</dbReference>